<gene>
    <name evidence="6" type="ORF">EV191_102132</name>
</gene>
<proteinExistence type="predicted"/>
<dbReference type="EMBL" id="SLXQ01000002">
    <property type="protein sequence ID" value="TCP54923.1"/>
    <property type="molecule type" value="Genomic_DNA"/>
</dbReference>
<dbReference type="InterPro" id="IPR037923">
    <property type="entry name" value="HTH-like"/>
</dbReference>
<feature type="domain" description="HTH araC/xylS-type" evidence="5">
    <location>
        <begin position="120"/>
        <end position="217"/>
    </location>
</feature>
<dbReference type="PROSITE" id="PS01124">
    <property type="entry name" value="HTH_ARAC_FAMILY_2"/>
    <property type="match status" value="1"/>
</dbReference>
<evidence type="ECO:0000259" key="5">
    <source>
        <dbReference type="PROSITE" id="PS01124"/>
    </source>
</evidence>
<keyword evidence="4" id="KW-0804">Transcription</keyword>
<keyword evidence="2 6" id="KW-0238">DNA-binding</keyword>
<protein>
    <submittedName>
        <fullName evidence="6">AraC-like DNA-binding protein</fullName>
    </submittedName>
</protein>
<evidence type="ECO:0000256" key="3">
    <source>
        <dbReference type="ARBA" id="ARBA00023159"/>
    </source>
</evidence>
<evidence type="ECO:0000256" key="4">
    <source>
        <dbReference type="ARBA" id="ARBA00023163"/>
    </source>
</evidence>
<dbReference type="PROSITE" id="PS00041">
    <property type="entry name" value="HTH_ARAC_FAMILY_1"/>
    <property type="match status" value="1"/>
</dbReference>
<dbReference type="Pfam" id="PF02311">
    <property type="entry name" value="AraC_binding"/>
    <property type="match status" value="1"/>
</dbReference>
<dbReference type="GO" id="GO:0003700">
    <property type="term" value="F:DNA-binding transcription factor activity"/>
    <property type="evidence" value="ECO:0007669"/>
    <property type="project" value="InterPro"/>
</dbReference>
<keyword evidence="7" id="KW-1185">Reference proteome</keyword>
<keyword evidence="1" id="KW-0805">Transcription regulation</keyword>
<organism evidence="6 7">
    <name type="scientific">Tamaricihabitans halophyticus</name>
    <dbReference type="NCBI Taxonomy" id="1262583"/>
    <lineage>
        <taxon>Bacteria</taxon>
        <taxon>Bacillati</taxon>
        <taxon>Actinomycetota</taxon>
        <taxon>Actinomycetes</taxon>
        <taxon>Pseudonocardiales</taxon>
        <taxon>Pseudonocardiaceae</taxon>
        <taxon>Tamaricihabitans</taxon>
    </lineage>
</organism>
<dbReference type="SUPFAM" id="SSF46689">
    <property type="entry name" value="Homeodomain-like"/>
    <property type="match status" value="2"/>
</dbReference>
<dbReference type="InterPro" id="IPR003313">
    <property type="entry name" value="AraC-bd"/>
</dbReference>
<dbReference type="InterPro" id="IPR050204">
    <property type="entry name" value="AraC_XylS_family_regulators"/>
</dbReference>
<keyword evidence="3" id="KW-0010">Activator</keyword>
<reference evidence="6 7" key="1">
    <citation type="submission" date="2019-03" db="EMBL/GenBank/DDBJ databases">
        <title>Genomic Encyclopedia of Type Strains, Phase IV (KMG-IV): sequencing the most valuable type-strain genomes for metagenomic binning, comparative biology and taxonomic classification.</title>
        <authorList>
            <person name="Goeker M."/>
        </authorList>
    </citation>
    <scope>NUCLEOTIDE SEQUENCE [LARGE SCALE GENOMIC DNA]</scope>
    <source>
        <strain evidence="6 7">DSM 45765</strain>
    </source>
</reference>
<sequence>MVLALNPEEPHDGHAGSELGFTYRIIHIDPELVRELLTDQQERPAGLPLFRQPVLHDPTLAAALRDLDDTLRGDSRLASDESLAVTVRALAARRGAGELAIGQSRHSAMGNRALGNRELRHVVELLHSDYARAIGMAELAEVAGCTRYALHRAFLVNLGLAPSAYQRQLRLRAARRLLASGSEIAEAASAVGFADQAHLTRWFRRCYGITPAVYQRAHACGARVSLSGLTTS</sequence>
<evidence type="ECO:0000256" key="2">
    <source>
        <dbReference type="ARBA" id="ARBA00023125"/>
    </source>
</evidence>
<dbReference type="InterPro" id="IPR018062">
    <property type="entry name" value="HTH_AraC-typ_CS"/>
</dbReference>
<dbReference type="GO" id="GO:0043565">
    <property type="term" value="F:sequence-specific DNA binding"/>
    <property type="evidence" value="ECO:0007669"/>
    <property type="project" value="InterPro"/>
</dbReference>
<dbReference type="Pfam" id="PF12833">
    <property type="entry name" value="HTH_18"/>
    <property type="match status" value="1"/>
</dbReference>
<dbReference type="Proteomes" id="UP000294911">
    <property type="component" value="Unassembled WGS sequence"/>
</dbReference>
<dbReference type="SUPFAM" id="SSF51215">
    <property type="entry name" value="Regulatory protein AraC"/>
    <property type="match status" value="1"/>
</dbReference>
<evidence type="ECO:0000313" key="6">
    <source>
        <dbReference type="EMBL" id="TCP54923.1"/>
    </source>
</evidence>
<dbReference type="InterPro" id="IPR009057">
    <property type="entry name" value="Homeodomain-like_sf"/>
</dbReference>
<evidence type="ECO:0000313" key="7">
    <source>
        <dbReference type="Proteomes" id="UP000294911"/>
    </source>
</evidence>
<dbReference type="InterPro" id="IPR018060">
    <property type="entry name" value="HTH_AraC"/>
</dbReference>
<evidence type="ECO:0000256" key="1">
    <source>
        <dbReference type="ARBA" id="ARBA00023015"/>
    </source>
</evidence>
<dbReference type="PANTHER" id="PTHR46796:SF2">
    <property type="entry name" value="TRANSCRIPTIONAL REGULATORY PROTEIN"/>
    <property type="match status" value="1"/>
</dbReference>
<dbReference type="AlphaFoldDB" id="A0A4R2QXP0"/>
<dbReference type="PANTHER" id="PTHR46796">
    <property type="entry name" value="HTH-TYPE TRANSCRIPTIONAL ACTIVATOR RHAS-RELATED"/>
    <property type="match status" value="1"/>
</dbReference>
<comment type="caution">
    <text evidence="6">The sequence shown here is derived from an EMBL/GenBank/DDBJ whole genome shotgun (WGS) entry which is preliminary data.</text>
</comment>
<name>A0A4R2QXP0_9PSEU</name>
<dbReference type="Gene3D" id="1.10.10.60">
    <property type="entry name" value="Homeodomain-like"/>
    <property type="match status" value="2"/>
</dbReference>
<accession>A0A4R2QXP0</accession>
<dbReference type="SMART" id="SM00342">
    <property type="entry name" value="HTH_ARAC"/>
    <property type="match status" value="1"/>
</dbReference>